<dbReference type="EMBL" id="KI284817">
    <property type="protein sequence ID" value="ESA12547.1"/>
    <property type="molecule type" value="Genomic_DNA"/>
</dbReference>
<name>U9TYR5_RHIID</name>
<dbReference type="HOGENOM" id="CLU_2868738_0_0_1"/>
<proteinExistence type="predicted"/>
<reference evidence="1" key="1">
    <citation type="submission" date="2013-07" db="EMBL/GenBank/DDBJ databases">
        <title>The genome of an arbuscular mycorrhizal fungus provides insights into the evolution of the oldest plant symbiosis.</title>
        <authorList>
            <consortium name="DOE Joint Genome Institute"/>
            <person name="Tisserant E."/>
            <person name="Malbreil M."/>
            <person name="Kuo A."/>
            <person name="Kohler A."/>
            <person name="Symeonidi A."/>
            <person name="Balestrini R."/>
            <person name="Charron P."/>
            <person name="Duensing N."/>
            <person name="Frei-dit-Frey N."/>
            <person name="Gianinazzi-Pearson V."/>
            <person name="Gilbert B."/>
            <person name="Handa Y."/>
            <person name="Hijri M."/>
            <person name="Kaul R."/>
            <person name="Kawaguchi M."/>
            <person name="Krajinski F."/>
            <person name="Lammers P."/>
            <person name="Lapierre D."/>
            <person name="Masclaux F.G."/>
            <person name="Murat C."/>
            <person name="Morin E."/>
            <person name="Ndikumana S."/>
            <person name="Pagni M."/>
            <person name="Petitpierre D."/>
            <person name="Requena N."/>
            <person name="Rosikiewicz P."/>
            <person name="Riley R."/>
            <person name="Saito K."/>
            <person name="San Clemente H."/>
            <person name="Shapiro H."/>
            <person name="van Tuinen D."/>
            <person name="Becard G."/>
            <person name="Bonfante P."/>
            <person name="Paszkowski U."/>
            <person name="Shachar-Hill Y."/>
            <person name="Young J.P."/>
            <person name="Sanders I.R."/>
            <person name="Henrissat B."/>
            <person name="Rensing S.A."/>
            <person name="Grigoriev I.V."/>
            <person name="Corradi N."/>
            <person name="Roux C."/>
            <person name="Martin F."/>
        </authorList>
    </citation>
    <scope>NUCLEOTIDE SEQUENCE</scope>
    <source>
        <strain evidence="1">DAOM 197198</strain>
    </source>
</reference>
<protein>
    <submittedName>
        <fullName evidence="1">Uncharacterized protein</fullName>
    </submittedName>
</protein>
<gene>
    <name evidence="1" type="ORF">GLOINDRAFT_27017</name>
</gene>
<accession>U9TYR5</accession>
<dbReference type="AlphaFoldDB" id="U9TYR5"/>
<dbReference type="VEuPathDB" id="FungiDB:RhiirFUN_014806"/>
<evidence type="ECO:0000313" key="1">
    <source>
        <dbReference type="EMBL" id="ESA12547.1"/>
    </source>
</evidence>
<sequence>MLWAKHLKKEVIQVVQSVLPNKCRCLGHVTKSHRVVSSVEIIGTLKKSYLNIAPRMRKSSEARI</sequence>
<organism evidence="1">
    <name type="scientific">Rhizophagus irregularis (strain DAOM 181602 / DAOM 197198 / MUCL 43194)</name>
    <name type="common">Arbuscular mycorrhizal fungus</name>
    <name type="synonym">Glomus intraradices</name>
    <dbReference type="NCBI Taxonomy" id="747089"/>
    <lineage>
        <taxon>Eukaryota</taxon>
        <taxon>Fungi</taxon>
        <taxon>Fungi incertae sedis</taxon>
        <taxon>Mucoromycota</taxon>
        <taxon>Glomeromycotina</taxon>
        <taxon>Glomeromycetes</taxon>
        <taxon>Glomerales</taxon>
        <taxon>Glomeraceae</taxon>
        <taxon>Rhizophagus</taxon>
    </lineage>
</organism>